<dbReference type="SMART" id="SM00257">
    <property type="entry name" value="LysM"/>
    <property type="match status" value="6"/>
</dbReference>
<dbReference type="Gene3D" id="3.10.350.10">
    <property type="entry name" value="LysM domain"/>
    <property type="match status" value="6"/>
</dbReference>
<organism evidence="3">
    <name type="scientific">uncultured Eubacteriales bacterium</name>
    <dbReference type="NCBI Taxonomy" id="172733"/>
    <lineage>
        <taxon>Bacteria</taxon>
        <taxon>Bacillati</taxon>
        <taxon>Bacillota</taxon>
        <taxon>Clostridia</taxon>
        <taxon>Eubacteriales</taxon>
        <taxon>environmental samples</taxon>
    </lineage>
</organism>
<feature type="domain" description="LysM" evidence="2">
    <location>
        <begin position="399"/>
        <end position="443"/>
    </location>
</feature>
<name>A0A212JPA9_9FIRM</name>
<evidence type="ECO:0000259" key="2">
    <source>
        <dbReference type="PROSITE" id="PS51782"/>
    </source>
</evidence>
<feature type="domain" description="LysM" evidence="2">
    <location>
        <begin position="74"/>
        <end position="118"/>
    </location>
</feature>
<gene>
    <name evidence="3" type="ORF">KL86CLO1_11455</name>
</gene>
<dbReference type="CDD" id="cd00118">
    <property type="entry name" value="LysM"/>
    <property type="match status" value="6"/>
</dbReference>
<feature type="region of interest" description="Disordered" evidence="1">
    <location>
        <begin position="197"/>
        <end position="293"/>
    </location>
</feature>
<dbReference type="Pfam" id="PF01476">
    <property type="entry name" value="LysM"/>
    <property type="match status" value="6"/>
</dbReference>
<dbReference type="EMBL" id="FLUN01000001">
    <property type="protein sequence ID" value="SBW01273.1"/>
    <property type="molecule type" value="Genomic_DNA"/>
</dbReference>
<dbReference type="SUPFAM" id="SSF54106">
    <property type="entry name" value="LysM domain"/>
    <property type="match status" value="6"/>
</dbReference>
<reference evidence="3" key="1">
    <citation type="submission" date="2016-04" db="EMBL/GenBank/DDBJ databases">
        <authorList>
            <person name="Evans L.H."/>
            <person name="Alamgir A."/>
            <person name="Owens N."/>
            <person name="Weber N.D."/>
            <person name="Virtaneva K."/>
            <person name="Barbian K."/>
            <person name="Babar A."/>
            <person name="Rosenke K."/>
        </authorList>
    </citation>
    <scope>NUCLEOTIDE SEQUENCE</scope>
    <source>
        <strain evidence="3">86</strain>
    </source>
</reference>
<feature type="domain" description="LysM" evidence="2">
    <location>
        <begin position="322"/>
        <end position="366"/>
    </location>
</feature>
<feature type="domain" description="LysM" evidence="2">
    <location>
        <begin position="453"/>
        <end position="497"/>
    </location>
</feature>
<protein>
    <recommendedName>
        <fullName evidence="2">LysM domain-containing protein</fullName>
    </recommendedName>
</protein>
<proteinExistence type="predicted"/>
<dbReference type="InterPro" id="IPR036779">
    <property type="entry name" value="LysM_dom_sf"/>
</dbReference>
<dbReference type="PANTHER" id="PTHR33734:SF22">
    <property type="entry name" value="MEMBRANE-BOUND LYTIC MUREIN TRANSGLYCOSYLASE D"/>
    <property type="match status" value="1"/>
</dbReference>
<dbReference type="PROSITE" id="PS51782">
    <property type="entry name" value="LYSM"/>
    <property type="match status" value="6"/>
</dbReference>
<dbReference type="GO" id="GO:0008932">
    <property type="term" value="F:lytic endotransglycosylase activity"/>
    <property type="evidence" value="ECO:0007669"/>
    <property type="project" value="TreeGrafter"/>
</dbReference>
<dbReference type="AlphaFoldDB" id="A0A212JPA9"/>
<feature type="domain" description="LysM" evidence="2">
    <location>
        <begin position="11"/>
        <end position="55"/>
    </location>
</feature>
<evidence type="ECO:0000313" key="3">
    <source>
        <dbReference type="EMBL" id="SBW01273.1"/>
    </source>
</evidence>
<evidence type="ECO:0000256" key="1">
    <source>
        <dbReference type="SAM" id="MobiDB-lite"/>
    </source>
</evidence>
<accession>A0A212JPA9</accession>
<feature type="domain" description="LysM" evidence="2">
    <location>
        <begin position="137"/>
        <end position="181"/>
    </location>
</feature>
<dbReference type="PANTHER" id="PTHR33734">
    <property type="entry name" value="LYSM DOMAIN-CONTAINING GPI-ANCHORED PROTEIN 2"/>
    <property type="match status" value="1"/>
</dbReference>
<sequence>MYNEICPPNSIQHVVRRGDTFWKLSQAYGVSIQSIMDANPGVNANNLQIDSTLCIPPVPPTTSNRPVSCPEGSFPYTVQAGDTFWKLSQAYGVSLQSIISANPGVNANNLQIGSSLCIPRSISPISNRPVSCPEGSLPYTVQAGDTFWKLSQAYGVSLQSIINANPGVNANNLQIGSTLCIPTASVQPAPMNKLEAQVSPAATAKPAPMNKLEAQVSPAATAEPAPTNKLEAQVSPAATAEPAPTNKLESQVSPAATVEPAPTNKLESQVSPAATAEPVPMNKLESQVSPAATAEPVPMNKLESQVSPAATAQPISCPEGTFPYTIQAGDTLWNLSQAYGVSVQSIMDANPGVNAKNLQIGSTLCIPTAPAPKVSPIESKLSTPTKAMTLPASSAPSEFAYLVERCDSICGIARKFYVSVESILQRNPGLNPRCLQAGTYIYIPINCCGRDMFRYAVRAGDTLNGIANRFNVCPSALILANPNIDFGCLVRCQIICIPNA</sequence>
<dbReference type="InterPro" id="IPR018392">
    <property type="entry name" value="LysM"/>
</dbReference>